<dbReference type="Proteomes" id="UP001163321">
    <property type="component" value="Chromosome 8"/>
</dbReference>
<organism evidence="1 2">
    <name type="scientific">Peronosclerospora sorghi</name>
    <dbReference type="NCBI Taxonomy" id="230839"/>
    <lineage>
        <taxon>Eukaryota</taxon>
        <taxon>Sar</taxon>
        <taxon>Stramenopiles</taxon>
        <taxon>Oomycota</taxon>
        <taxon>Peronosporomycetes</taxon>
        <taxon>Peronosporales</taxon>
        <taxon>Peronosporaceae</taxon>
        <taxon>Peronosclerospora</taxon>
    </lineage>
</organism>
<comment type="caution">
    <text evidence="1">The sequence shown here is derived from an EMBL/GenBank/DDBJ whole genome shotgun (WGS) entry which is preliminary data.</text>
</comment>
<accession>A0ACC0VQY4</accession>
<reference evidence="1 2" key="1">
    <citation type="journal article" date="2022" name="bioRxiv">
        <title>The genome of the oomycete Peronosclerospora sorghi, a cosmopolitan pathogen of maize and sorghum, is inflated with dispersed pseudogenes.</title>
        <authorList>
            <person name="Fletcher K."/>
            <person name="Martin F."/>
            <person name="Isakeit T."/>
            <person name="Cavanaugh K."/>
            <person name="Magill C."/>
            <person name="Michelmore R."/>
        </authorList>
    </citation>
    <scope>NUCLEOTIDE SEQUENCE [LARGE SCALE GENOMIC DNA]</scope>
    <source>
        <strain evidence="1">P6</strain>
    </source>
</reference>
<sequence length="371" mass="41491">MAGARRGKSRKLRKAAPVSDPAKAKEDADIDEASNDRPVELNQASKGDEKVVTPKRGKQKTIKSKNGKKTLVNVDVEKSYNEGEEVPNASKRKPSNSKSGKKQQVKMESLDSGMEEKPKASKWEASKSKSGMKEQMIVDSSDTEDDESMMAGNYYGSPNIHDDRDEEKLLESSGSSNEDERKNNMISFDTNKTEKDDEKVESLVSSDSSDDSGGDEHYHKELNRTPVKVQEPTGNRPKEKVKQCETQHEKHDDDSELRLGTMRRLLTFLPQKKLIEIVSLAATQYDQLYNHLKVAVGSSVVHRKVFVRELAWDTKSEKLKEAFACFGEIQDASIINNTTEGTSSVYGVVIFNDMEAAQRAVQKKCLVIDVR</sequence>
<gene>
    <name evidence="1" type="ORF">PsorP6_004535</name>
</gene>
<proteinExistence type="predicted"/>
<evidence type="ECO:0000313" key="1">
    <source>
        <dbReference type="EMBL" id="KAI9908133.1"/>
    </source>
</evidence>
<name>A0ACC0VQY4_9STRA</name>
<keyword evidence="2" id="KW-1185">Reference proteome</keyword>
<protein>
    <submittedName>
        <fullName evidence="1">Uncharacterized protein</fullName>
    </submittedName>
</protein>
<dbReference type="EMBL" id="CM047587">
    <property type="protein sequence ID" value="KAI9908133.1"/>
    <property type="molecule type" value="Genomic_DNA"/>
</dbReference>
<evidence type="ECO:0000313" key="2">
    <source>
        <dbReference type="Proteomes" id="UP001163321"/>
    </source>
</evidence>